<protein>
    <submittedName>
        <fullName evidence="1">Uncharacterized protein</fullName>
    </submittedName>
</protein>
<dbReference type="EMBL" id="JAIWYP010000009">
    <property type="protein sequence ID" value="KAH3771952.1"/>
    <property type="molecule type" value="Genomic_DNA"/>
</dbReference>
<sequence>MTLTYGDHAHDDDSLLYHRVSTPILNLSRWSGSCALTSHRMEHDYGGYVCEPTVCHRSRCHRLPLINYHGNGDALNGQMSWIFHLYAISLLAPVNDSRSH</sequence>
<gene>
    <name evidence="1" type="ORF">DPMN_173281</name>
</gene>
<evidence type="ECO:0000313" key="2">
    <source>
        <dbReference type="Proteomes" id="UP000828390"/>
    </source>
</evidence>
<dbReference type="Proteomes" id="UP000828390">
    <property type="component" value="Unassembled WGS sequence"/>
</dbReference>
<proteinExistence type="predicted"/>
<organism evidence="1 2">
    <name type="scientific">Dreissena polymorpha</name>
    <name type="common">Zebra mussel</name>
    <name type="synonym">Mytilus polymorpha</name>
    <dbReference type="NCBI Taxonomy" id="45954"/>
    <lineage>
        <taxon>Eukaryota</taxon>
        <taxon>Metazoa</taxon>
        <taxon>Spiralia</taxon>
        <taxon>Lophotrochozoa</taxon>
        <taxon>Mollusca</taxon>
        <taxon>Bivalvia</taxon>
        <taxon>Autobranchia</taxon>
        <taxon>Heteroconchia</taxon>
        <taxon>Euheterodonta</taxon>
        <taxon>Imparidentia</taxon>
        <taxon>Neoheterodontei</taxon>
        <taxon>Myida</taxon>
        <taxon>Dreissenoidea</taxon>
        <taxon>Dreissenidae</taxon>
        <taxon>Dreissena</taxon>
    </lineage>
</organism>
<name>A0A9D4IGT2_DREPO</name>
<keyword evidence="2" id="KW-1185">Reference proteome</keyword>
<accession>A0A9D4IGT2</accession>
<reference evidence="1" key="1">
    <citation type="journal article" date="2019" name="bioRxiv">
        <title>The Genome of the Zebra Mussel, Dreissena polymorpha: A Resource for Invasive Species Research.</title>
        <authorList>
            <person name="McCartney M.A."/>
            <person name="Auch B."/>
            <person name="Kono T."/>
            <person name="Mallez S."/>
            <person name="Zhang Y."/>
            <person name="Obille A."/>
            <person name="Becker A."/>
            <person name="Abrahante J.E."/>
            <person name="Garbe J."/>
            <person name="Badalamenti J.P."/>
            <person name="Herman A."/>
            <person name="Mangelson H."/>
            <person name="Liachko I."/>
            <person name="Sullivan S."/>
            <person name="Sone E.D."/>
            <person name="Koren S."/>
            <person name="Silverstein K.A.T."/>
            <person name="Beckman K.B."/>
            <person name="Gohl D.M."/>
        </authorList>
    </citation>
    <scope>NUCLEOTIDE SEQUENCE</scope>
    <source>
        <strain evidence="1">Duluth1</strain>
        <tissue evidence="1">Whole animal</tissue>
    </source>
</reference>
<reference evidence="1" key="2">
    <citation type="submission" date="2020-11" db="EMBL/GenBank/DDBJ databases">
        <authorList>
            <person name="McCartney M.A."/>
            <person name="Auch B."/>
            <person name="Kono T."/>
            <person name="Mallez S."/>
            <person name="Becker A."/>
            <person name="Gohl D.M."/>
            <person name="Silverstein K.A.T."/>
            <person name="Koren S."/>
            <person name="Bechman K.B."/>
            <person name="Herman A."/>
            <person name="Abrahante J.E."/>
            <person name="Garbe J."/>
        </authorList>
    </citation>
    <scope>NUCLEOTIDE SEQUENCE</scope>
    <source>
        <strain evidence="1">Duluth1</strain>
        <tissue evidence="1">Whole animal</tissue>
    </source>
</reference>
<dbReference type="AlphaFoldDB" id="A0A9D4IGT2"/>
<comment type="caution">
    <text evidence="1">The sequence shown here is derived from an EMBL/GenBank/DDBJ whole genome shotgun (WGS) entry which is preliminary data.</text>
</comment>
<evidence type="ECO:0000313" key="1">
    <source>
        <dbReference type="EMBL" id="KAH3771952.1"/>
    </source>
</evidence>